<protein>
    <submittedName>
        <fullName evidence="2">F-box domain protein</fullName>
    </submittedName>
</protein>
<evidence type="ECO:0000256" key="1">
    <source>
        <dbReference type="SAM" id="MobiDB-lite"/>
    </source>
</evidence>
<dbReference type="GeneID" id="36547902"/>
<sequence length="518" mass="58288">MDRPRNINDLADELISEVLSFLLGSEQLLNDSAVARDTVLAPGPDLNSISAYGEQTELDRFRLVCRRFTRIGTPRKFPRFVLRFSREGFGRLEDLLSMQLACHVRYFTYMVRPFYQGSGTVSEVPPYLQGKKVQLTRTNLGWSNLLNGVDSGTLPDARIHQRRFHDQREILDNDHDVSLLRRALAAFTSLQQVKLLRLQDKADEKALDYIRERALGRDTSLDWGAACSRAVSSLGISLLESTRHSVRFVGPQISPDATVRLSQAPPTTLSELGTRLTSLDVTFLTTSDMTAHMGSLSSVFHNFFLAARNLTAIHLGFPPGLPLDLPLEAIFHRLQWKRLRTLSIQGWRLHAEELISLISRHRRPLRDIRLTSIYLREGSYWRDVLSTLHSDLDHLERIDLRDINYVQAAHTNNNTTTNGSSSNGTPNGSTPETYPPLIPIITRPASESPPPQTALSVDHMSFLPRGNTRRSFSGPTLERLRGLSADELGDDGVCVRRDQRLFWEAWVLSSSGGNDGWG</sequence>
<organism evidence="2 3">
    <name type="scientific">Aspergillus campestris (strain IBT 28561)</name>
    <dbReference type="NCBI Taxonomy" id="1392248"/>
    <lineage>
        <taxon>Eukaryota</taxon>
        <taxon>Fungi</taxon>
        <taxon>Dikarya</taxon>
        <taxon>Ascomycota</taxon>
        <taxon>Pezizomycotina</taxon>
        <taxon>Eurotiomycetes</taxon>
        <taxon>Eurotiomycetidae</taxon>
        <taxon>Eurotiales</taxon>
        <taxon>Aspergillaceae</taxon>
        <taxon>Aspergillus</taxon>
        <taxon>Aspergillus subgen. Circumdati</taxon>
    </lineage>
</organism>
<comment type="caution">
    <text evidence="2">The sequence shown here is derived from an EMBL/GenBank/DDBJ whole genome shotgun (WGS) entry which is preliminary data.</text>
</comment>
<dbReference type="Proteomes" id="UP000234254">
    <property type="component" value="Unassembled WGS sequence"/>
</dbReference>
<keyword evidence="3" id="KW-1185">Reference proteome</keyword>
<evidence type="ECO:0000313" key="3">
    <source>
        <dbReference type="Proteomes" id="UP000234254"/>
    </source>
</evidence>
<dbReference type="VEuPathDB" id="FungiDB:P168DRAFT_320606"/>
<proteinExistence type="predicted"/>
<feature type="region of interest" description="Disordered" evidence="1">
    <location>
        <begin position="411"/>
        <end position="435"/>
    </location>
</feature>
<dbReference type="EMBL" id="MSFM01000010">
    <property type="protein sequence ID" value="PKY02047.1"/>
    <property type="molecule type" value="Genomic_DNA"/>
</dbReference>
<evidence type="ECO:0000313" key="2">
    <source>
        <dbReference type="EMBL" id="PKY02047.1"/>
    </source>
</evidence>
<name>A0A2I1CWP4_ASPC2</name>
<gene>
    <name evidence="2" type="ORF">P168DRAFT_320606</name>
</gene>
<reference evidence="2" key="1">
    <citation type="submission" date="2016-12" db="EMBL/GenBank/DDBJ databases">
        <title>The genomes of Aspergillus section Nigri reveals drivers in fungal speciation.</title>
        <authorList>
            <consortium name="DOE Joint Genome Institute"/>
            <person name="Vesth T.C."/>
            <person name="Nybo J."/>
            <person name="Theobald S."/>
            <person name="Brandl J."/>
            <person name="Frisvad J.C."/>
            <person name="Nielsen K.F."/>
            <person name="Lyhne E.K."/>
            <person name="Kogle M.E."/>
            <person name="Kuo A."/>
            <person name="Riley R."/>
            <person name="Clum A."/>
            <person name="Nolan M."/>
            <person name="Lipzen A."/>
            <person name="Salamov A."/>
            <person name="Henrissat B."/>
            <person name="Wiebenga A."/>
            <person name="De vries R.P."/>
            <person name="Grigoriev I.V."/>
            <person name="Mortensen U.H."/>
            <person name="Andersen M.R."/>
            <person name="Baker S.E."/>
        </authorList>
    </citation>
    <scope>NUCLEOTIDE SEQUENCE</scope>
    <source>
        <strain evidence="2">IBT 28561</strain>
    </source>
</reference>
<dbReference type="OrthoDB" id="4179303at2759"/>
<feature type="compositionally biased region" description="Low complexity" evidence="1">
    <location>
        <begin position="411"/>
        <end position="431"/>
    </location>
</feature>
<dbReference type="RefSeq" id="XP_024690641.1">
    <property type="nucleotide sequence ID" value="XM_024840378.1"/>
</dbReference>
<dbReference type="AlphaFoldDB" id="A0A2I1CWP4"/>
<accession>A0A2I1CWP4</accession>